<dbReference type="RefSeq" id="WP_386783506.1">
    <property type="nucleotide sequence ID" value="NZ_JBHTIC010000020.1"/>
</dbReference>
<dbReference type="Proteomes" id="UP001597032">
    <property type="component" value="Unassembled WGS sequence"/>
</dbReference>
<keyword evidence="2" id="KW-1185">Reference proteome</keyword>
<evidence type="ECO:0000313" key="2">
    <source>
        <dbReference type="Proteomes" id="UP001597032"/>
    </source>
</evidence>
<dbReference type="EMBL" id="JBHTIC010000020">
    <property type="protein sequence ID" value="MFD0762974.1"/>
    <property type="molecule type" value="Genomic_DNA"/>
</dbReference>
<protein>
    <submittedName>
        <fullName evidence="1">Uncharacterized protein</fullName>
    </submittedName>
</protein>
<reference evidence="2" key="1">
    <citation type="journal article" date="2019" name="Int. J. Syst. Evol. Microbiol.">
        <title>The Global Catalogue of Microorganisms (GCM) 10K type strain sequencing project: providing services to taxonomists for standard genome sequencing and annotation.</title>
        <authorList>
            <consortium name="The Broad Institute Genomics Platform"/>
            <consortium name="The Broad Institute Genome Sequencing Center for Infectious Disease"/>
            <person name="Wu L."/>
            <person name="Ma J."/>
        </authorList>
    </citation>
    <scope>NUCLEOTIDE SEQUENCE [LARGE SCALE GENOMIC DNA]</scope>
    <source>
        <strain evidence="2">CCUG 60022</strain>
    </source>
</reference>
<sequence length="64" mass="7217">MTPIIDKILSFTISKKLSVFIIATFLIFAEKLSAEQWVNIAMMYIGTQGAIDILVELIKARKTK</sequence>
<name>A0ABW2ZCD4_9FLAO</name>
<organism evidence="1 2">
    <name type="scientific">Lutibacter aestuarii</name>
    <dbReference type="NCBI Taxonomy" id="861111"/>
    <lineage>
        <taxon>Bacteria</taxon>
        <taxon>Pseudomonadati</taxon>
        <taxon>Bacteroidota</taxon>
        <taxon>Flavobacteriia</taxon>
        <taxon>Flavobacteriales</taxon>
        <taxon>Flavobacteriaceae</taxon>
        <taxon>Lutibacter</taxon>
    </lineage>
</organism>
<proteinExistence type="predicted"/>
<comment type="caution">
    <text evidence="1">The sequence shown here is derived from an EMBL/GenBank/DDBJ whole genome shotgun (WGS) entry which is preliminary data.</text>
</comment>
<gene>
    <name evidence="1" type="ORF">ACFQZW_12860</name>
</gene>
<evidence type="ECO:0000313" key="1">
    <source>
        <dbReference type="EMBL" id="MFD0762974.1"/>
    </source>
</evidence>
<accession>A0ABW2ZCD4</accession>